<protein>
    <submittedName>
        <fullName evidence="1">Uncharacterized protein</fullName>
    </submittedName>
</protein>
<evidence type="ECO:0000313" key="2">
    <source>
        <dbReference type="Proteomes" id="UP001207582"/>
    </source>
</evidence>
<accession>A0ABT3JAF7</accession>
<comment type="caution">
    <text evidence="1">The sequence shown here is derived from an EMBL/GenBank/DDBJ whole genome shotgun (WGS) entry which is preliminary data.</text>
</comment>
<dbReference type="Proteomes" id="UP001207582">
    <property type="component" value="Unassembled WGS sequence"/>
</dbReference>
<dbReference type="EMBL" id="JAPDOG010000041">
    <property type="protein sequence ID" value="MCW3784389.1"/>
    <property type="molecule type" value="Genomic_DNA"/>
</dbReference>
<name>A0ABT3JAF7_9RHOB</name>
<dbReference type="RefSeq" id="WP_264773625.1">
    <property type="nucleotide sequence ID" value="NZ_JAPDOG010000041.1"/>
</dbReference>
<sequence length="206" mass="22225">MNTFAQACHHLLSGGVICPVATPDLHDWLVEQGGHELLGEHLGRMSLKIAQTAGRRAFFLAWADGTEEGRKAIRDQAKSIQNEAAQVRAFADFMLEVDDTRGVLSIGHLVRAAEISAAVSRSAALRDSLAATAAALGAKGVTDHARISSILGRIQAMGYLKTVSADREEYEVTGRIELFHDIHEHFVSHIGTVERAAEVSTQGSLF</sequence>
<gene>
    <name evidence="1" type="ORF">OM960_22960</name>
</gene>
<organism evidence="1 2">
    <name type="scientific">Defluviimonas salinarum</name>
    <dbReference type="NCBI Taxonomy" id="2992147"/>
    <lineage>
        <taxon>Bacteria</taxon>
        <taxon>Pseudomonadati</taxon>
        <taxon>Pseudomonadota</taxon>
        <taxon>Alphaproteobacteria</taxon>
        <taxon>Rhodobacterales</taxon>
        <taxon>Paracoccaceae</taxon>
        <taxon>Albidovulum</taxon>
    </lineage>
</organism>
<reference evidence="1 2" key="1">
    <citation type="submission" date="2022-10" db="EMBL/GenBank/DDBJ databases">
        <title>Defluviimonas sp. CAU 1641 isolated from mud.</title>
        <authorList>
            <person name="Kim W."/>
        </authorList>
    </citation>
    <scope>NUCLEOTIDE SEQUENCE [LARGE SCALE GENOMIC DNA]</scope>
    <source>
        <strain evidence="1 2">CAU 1641</strain>
    </source>
</reference>
<evidence type="ECO:0000313" key="1">
    <source>
        <dbReference type="EMBL" id="MCW3784389.1"/>
    </source>
</evidence>
<keyword evidence="2" id="KW-1185">Reference proteome</keyword>
<proteinExistence type="predicted"/>